<protein>
    <submittedName>
        <fullName evidence="2">Sporulation initiation inhibitor protein Soj</fullName>
    </submittedName>
</protein>
<dbReference type="EMBL" id="AP025317">
    <property type="protein sequence ID" value="BDD12214.1"/>
    <property type="molecule type" value="Genomic_DNA"/>
</dbReference>
<name>A0AAU9DCK9_9BACT</name>
<gene>
    <name evidence="2" type="primary">soj_1</name>
    <name evidence="2" type="ORF">FUAX_46460</name>
</gene>
<dbReference type="FunFam" id="3.40.50.300:FF:000285">
    <property type="entry name" value="Sporulation initiation inhibitor Soj"/>
    <property type="match status" value="1"/>
</dbReference>
<evidence type="ECO:0000313" key="3">
    <source>
        <dbReference type="Proteomes" id="UP001348817"/>
    </source>
</evidence>
<dbReference type="Proteomes" id="UP001348817">
    <property type="component" value="Plasmid pFA3"/>
</dbReference>
<organism evidence="2 3">
    <name type="scientific">Fulvitalea axinellae</name>
    <dbReference type="NCBI Taxonomy" id="1182444"/>
    <lineage>
        <taxon>Bacteria</taxon>
        <taxon>Pseudomonadati</taxon>
        <taxon>Bacteroidota</taxon>
        <taxon>Cytophagia</taxon>
        <taxon>Cytophagales</taxon>
        <taxon>Persicobacteraceae</taxon>
        <taxon>Fulvitalea</taxon>
    </lineage>
</organism>
<dbReference type="InterPro" id="IPR050678">
    <property type="entry name" value="DNA_Partitioning_ATPase"/>
</dbReference>
<dbReference type="Gene3D" id="3.40.50.300">
    <property type="entry name" value="P-loop containing nucleotide triphosphate hydrolases"/>
    <property type="match status" value="1"/>
</dbReference>
<geneLocation type="plasmid" evidence="2 3">
    <name>pFA3</name>
</geneLocation>
<dbReference type="KEGG" id="fax:FUAX_46460"/>
<dbReference type="InterPro" id="IPR025669">
    <property type="entry name" value="AAA_dom"/>
</dbReference>
<keyword evidence="2" id="KW-0614">Plasmid</keyword>
<dbReference type="SUPFAM" id="SSF52540">
    <property type="entry name" value="P-loop containing nucleoside triphosphate hydrolases"/>
    <property type="match status" value="1"/>
</dbReference>
<dbReference type="PANTHER" id="PTHR13696">
    <property type="entry name" value="P-LOOP CONTAINING NUCLEOSIDE TRIPHOSPHATE HYDROLASE"/>
    <property type="match status" value="1"/>
</dbReference>
<evidence type="ECO:0000259" key="1">
    <source>
        <dbReference type="Pfam" id="PF13614"/>
    </source>
</evidence>
<evidence type="ECO:0000313" key="2">
    <source>
        <dbReference type="EMBL" id="BDD12214.1"/>
    </source>
</evidence>
<dbReference type="InterPro" id="IPR027417">
    <property type="entry name" value="P-loop_NTPase"/>
</dbReference>
<keyword evidence="3" id="KW-1185">Reference proteome</keyword>
<proteinExistence type="predicted"/>
<dbReference type="PANTHER" id="PTHR13696:SF99">
    <property type="entry name" value="COBYRINIC ACID AC-DIAMIDE SYNTHASE"/>
    <property type="match status" value="1"/>
</dbReference>
<feature type="domain" description="AAA" evidence="1">
    <location>
        <begin position="69"/>
        <end position="239"/>
    </location>
</feature>
<reference evidence="2 3" key="1">
    <citation type="submission" date="2021-12" db="EMBL/GenBank/DDBJ databases">
        <title>Genome sequencing of bacteria with rrn-lacking chromosome and rrn-plasmid.</title>
        <authorList>
            <person name="Anda M."/>
            <person name="Iwasaki W."/>
        </authorList>
    </citation>
    <scope>NUCLEOTIDE SEQUENCE [LARGE SCALE GENOMIC DNA]</scope>
    <source>
        <strain evidence="2 3">DSM 100852</strain>
        <plasmid evidence="2 3">pFA3</plasmid>
    </source>
</reference>
<dbReference type="Pfam" id="PF13614">
    <property type="entry name" value="AAA_31"/>
    <property type="match status" value="1"/>
</dbReference>
<accession>A0AAU9DCK9</accession>
<sequence>MLNNDKVIAFFQRNPALSISMIEKEAGLPMSLLSKVLRGERKLNDDHLKKIRPVLVKYGYNNKIVSEGTKVIAVLNHKGGVGKTTTTFNLGKALSLHERKVLIVDLDPQGNLTQCTGNEEPEKQLHHAFGGEDLPVLELAENFHLVPAGIELSSLELEMQSSINGYFKLQEVLDPIKHNYDYVLIDCPPSLGILTTNALIASDSALIVVQSHYLATKGLGNIIEMIDQLQTRLNPELKVEGMLLTMVDKRTVISQTIIDFVKENYPYYRVFDSLIRQNVALIEASSQHMDVISYDNKSIGARDYLDFCKEVMNG</sequence>
<dbReference type="AlphaFoldDB" id="A0AAU9DCK9"/>
<dbReference type="CDD" id="cd02042">
    <property type="entry name" value="ParAB_family"/>
    <property type="match status" value="1"/>
</dbReference>
<dbReference type="RefSeq" id="WP_338395356.1">
    <property type="nucleotide sequence ID" value="NZ_AP025317.1"/>
</dbReference>